<evidence type="ECO:0000313" key="14">
    <source>
        <dbReference type="RefSeq" id="XP_056695869.1"/>
    </source>
</evidence>
<dbReference type="InterPro" id="IPR001975">
    <property type="entry name" value="Ribosomal_eL40_dom"/>
</dbReference>
<dbReference type="PRINTS" id="PR00348">
    <property type="entry name" value="UBIQUITIN"/>
</dbReference>
<evidence type="ECO:0000256" key="4">
    <source>
        <dbReference type="ARBA" id="ARBA00008373"/>
    </source>
</evidence>
<gene>
    <name evidence="14" type="primary">LOC130470230</name>
</gene>
<evidence type="ECO:0000256" key="8">
    <source>
        <dbReference type="ARBA" id="ARBA00022980"/>
    </source>
</evidence>
<dbReference type="Proteomes" id="UP000813463">
    <property type="component" value="Chromosome 3"/>
</dbReference>
<evidence type="ECO:0000313" key="13">
    <source>
        <dbReference type="Proteomes" id="UP000813463"/>
    </source>
</evidence>
<dbReference type="InterPro" id="IPR050158">
    <property type="entry name" value="Ubiquitin_ubiquitin-like"/>
</dbReference>
<keyword evidence="7" id="KW-1017">Isopeptide bond</keyword>
<keyword evidence="8" id="KW-0689">Ribosomal protein</keyword>
<dbReference type="SMART" id="SM00213">
    <property type="entry name" value="UBQ"/>
    <property type="match status" value="1"/>
</dbReference>
<feature type="domain" description="Ubiquitin-like" evidence="12">
    <location>
        <begin position="1"/>
        <end position="87"/>
    </location>
</feature>
<reference evidence="14" key="2">
    <citation type="submission" date="2025-08" db="UniProtKB">
        <authorList>
            <consortium name="RefSeq"/>
        </authorList>
    </citation>
    <scope>IDENTIFICATION</scope>
    <source>
        <tissue evidence="14">Leaf</tissue>
    </source>
</reference>
<dbReference type="SUPFAM" id="SSF54236">
    <property type="entry name" value="Ubiquitin-like"/>
    <property type="match status" value="1"/>
</dbReference>
<comment type="subcellular location">
    <subcellularLocation>
        <location evidence="3">Cytoplasm</location>
    </subcellularLocation>
    <subcellularLocation>
        <location evidence="2">Nucleus</location>
    </subcellularLocation>
</comment>
<reference evidence="13" key="1">
    <citation type="journal article" date="2021" name="Nat. Commun.">
        <title>Genomic analyses provide insights into spinach domestication and the genetic basis of agronomic traits.</title>
        <authorList>
            <person name="Cai X."/>
            <person name="Sun X."/>
            <person name="Xu C."/>
            <person name="Sun H."/>
            <person name="Wang X."/>
            <person name="Ge C."/>
            <person name="Zhang Z."/>
            <person name="Wang Q."/>
            <person name="Fei Z."/>
            <person name="Jiao C."/>
            <person name="Wang Q."/>
        </authorList>
    </citation>
    <scope>NUCLEOTIDE SEQUENCE [LARGE SCALE GENOMIC DNA]</scope>
    <source>
        <strain evidence="13">cv. Varoflay</strain>
    </source>
</reference>
<dbReference type="InterPro" id="IPR038587">
    <property type="entry name" value="Ribosomal_eL40_sf"/>
</dbReference>
<evidence type="ECO:0000256" key="2">
    <source>
        <dbReference type="ARBA" id="ARBA00004123"/>
    </source>
</evidence>
<dbReference type="InterPro" id="IPR000626">
    <property type="entry name" value="Ubiquitin-like_dom"/>
</dbReference>
<proteinExistence type="inferred from homology"/>
<keyword evidence="9" id="KW-0539">Nucleus</keyword>
<dbReference type="PROSITE" id="PS50053">
    <property type="entry name" value="UBIQUITIN_2"/>
    <property type="match status" value="1"/>
</dbReference>
<keyword evidence="10" id="KW-0687">Ribonucleoprotein</keyword>
<dbReference type="SUPFAM" id="SSF57829">
    <property type="entry name" value="Zn-binding ribosomal proteins"/>
    <property type="match status" value="1"/>
</dbReference>
<evidence type="ECO:0000256" key="11">
    <source>
        <dbReference type="ARBA" id="ARBA00035124"/>
    </source>
</evidence>
<evidence type="ECO:0000256" key="9">
    <source>
        <dbReference type="ARBA" id="ARBA00023242"/>
    </source>
</evidence>
<comment type="function">
    <text evidence="1">Component of the 60S subunit of the ribosome.</text>
</comment>
<evidence type="ECO:0000256" key="3">
    <source>
        <dbReference type="ARBA" id="ARBA00004496"/>
    </source>
</evidence>
<dbReference type="InterPro" id="IPR011332">
    <property type="entry name" value="Ribosomal_zn-bd"/>
</dbReference>
<keyword evidence="13" id="KW-1185">Reference proteome</keyword>
<comment type="similarity">
    <text evidence="4">In the N-terminal section; belongs to the ubiquitin family.</text>
</comment>
<evidence type="ECO:0000256" key="7">
    <source>
        <dbReference type="ARBA" id="ARBA00022499"/>
    </source>
</evidence>
<evidence type="ECO:0000256" key="6">
    <source>
        <dbReference type="ARBA" id="ARBA00022490"/>
    </source>
</evidence>
<dbReference type="GeneID" id="130470230"/>
<evidence type="ECO:0000256" key="10">
    <source>
        <dbReference type="ARBA" id="ARBA00023274"/>
    </source>
</evidence>
<comment type="subunit">
    <text evidence="11">Part of the 60S ribosomal subunit.</text>
</comment>
<dbReference type="Pfam" id="PF00240">
    <property type="entry name" value="ubiquitin"/>
    <property type="match status" value="1"/>
</dbReference>
<organism evidence="13 14">
    <name type="scientific">Spinacia oleracea</name>
    <name type="common">Spinach</name>
    <dbReference type="NCBI Taxonomy" id="3562"/>
    <lineage>
        <taxon>Eukaryota</taxon>
        <taxon>Viridiplantae</taxon>
        <taxon>Streptophyta</taxon>
        <taxon>Embryophyta</taxon>
        <taxon>Tracheophyta</taxon>
        <taxon>Spermatophyta</taxon>
        <taxon>Magnoliopsida</taxon>
        <taxon>eudicotyledons</taxon>
        <taxon>Gunneridae</taxon>
        <taxon>Pentapetalae</taxon>
        <taxon>Caryophyllales</taxon>
        <taxon>Chenopodiaceae</taxon>
        <taxon>Chenopodioideae</taxon>
        <taxon>Anserineae</taxon>
        <taxon>Spinacia</taxon>
    </lineage>
</organism>
<dbReference type="Pfam" id="PF01020">
    <property type="entry name" value="Ribosomal_L40e"/>
    <property type="match status" value="1"/>
</dbReference>
<protein>
    <recommendedName>
        <fullName evidence="12">Ubiquitin-like domain-containing protein</fullName>
    </recommendedName>
</protein>
<dbReference type="Gene3D" id="4.10.1060.50">
    <property type="match status" value="1"/>
</dbReference>
<dbReference type="RefSeq" id="XP_056695869.1">
    <property type="nucleotide sequence ID" value="XM_056839891.1"/>
</dbReference>
<evidence type="ECO:0000256" key="1">
    <source>
        <dbReference type="ARBA" id="ARBA00002241"/>
    </source>
</evidence>
<evidence type="ECO:0000256" key="5">
    <source>
        <dbReference type="ARBA" id="ARBA00010570"/>
    </source>
</evidence>
<sequence length="152" mass="17261">MQIFVQTLKGTTLTLDVEPKNTINDLKSKIEEHEGIPKVEQRLVLGNMELVEDENEIESEERGGCSLSHYGIEKGSTIHLTSRLVGGGIYQYSLLVSPRLAVLAYQSRLNKKVCRKCYARLSPNATNCRKKKCGHSNQLRPKKVWRYLHHLG</sequence>
<dbReference type="InterPro" id="IPR019956">
    <property type="entry name" value="Ubiquitin_dom"/>
</dbReference>
<comment type="similarity">
    <text evidence="5">In the C-terminal section; belongs to the eukaryotic ribosomal protein eL40 family.</text>
</comment>
<keyword evidence="6" id="KW-0963">Cytoplasm</keyword>
<evidence type="ECO:0000259" key="12">
    <source>
        <dbReference type="PROSITE" id="PS50053"/>
    </source>
</evidence>
<dbReference type="SMART" id="SM01377">
    <property type="entry name" value="Ribosomal_L40e"/>
    <property type="match status" value="1"/>
</dbReference>
<dbReference type="Gene3D" id="3.10.20.90">
    <property type="entry name" value="Phosphatidylinositol 3-kinase Catalytic Subunit, Chain A, domain 1"/>
    <property type="match status" value="1"/>
</dbReference>
<dbReference type="PANTHER" id="PTHR10666">
    <property type="entry name" value="UBIQUITIN"/>
    <property type="match status" value="1"/>
</dbReference>
<name>A0ABM3RJS7_SPIOL</name>
<accession>A0ABM3RJS7</accession>
<dbReference type="InterPro" id="IPR029071">
    <property type="entry name" value="Ubiquitin-like_domsf"/>
</dbReference>